<dbReference type="InterPro" id="IPR004843">
    <property type="entry name" value="Calcineurin-like_PHP"/>
</dbReference>
<organism evidence="3 4">
    <name type="scientific">Niallia oryzisoli</name>
    <dbReference type="NCBI Taxonomy" id="1737571"/>
    <lineage>
        <taxon>Bacteria</taxon>
        <taxon>Bacillati</taxon>
        <taxon>Bacillota</taxon>
        <taxon>Bacilli</taxon>
        <taxon>Bacillales</taxon>
        <taxon>Bacillaceae</taxon>
        <taxon>Niallia</taxon>
    </lineage>
</organism>
<name>A0ABZ2C790_9BACI</name>
<dbReference type="CDD" id="cd07385">
    <property type="entry name" value="MPP_YkuE_C"/>
    <property type="match status" value="1"/>
</dbReference>
<reference evidence="3 4" key="1">
    <citation type="submission" date="2023-10" db="EMBL/GenBank/DDBJ databases">
        <title>Niallia locisalis sp.nov. isolated from a salt pond sample.</title>
        <authorList>
            <person name="Li X.-J."/>
            <person name="Dong L."/>
        </authorList>
    </citation>
    <scope>NUCLEOTIDE SEQUENCE [LARGE SCALE GENOMIC DNA]</scope>
    <source>
        <strain evidence="3 4">DSM 29761</strain>
    </source>
</reference>
<sequence length="362" mass="40931">MSLTTSLFFLIFVIVYFLLCIYISKNIRAWLKLYTKGKYRKRYLLLLFLFSVSPFLAQAFSFPLFAWISGYWMAVIGYSLILLPFANLLYFLFKKKGIQWYGLGIIAFFVIIFCIGSYNAWSPIVRSYEVNIPKKAEQPSIKILLASDLHLGPIVGVTHLQKLVAIADEVKPDLILFAGDTIDDDIDPFLEKNMQALMNELEAPLGVYAISGNHDVYRNDLPLLEQELEKAGIQVLRDETILVHNQLYLTGRKDPAEGDRKEIQALLKGMEKSKPIIVMDHQPTELDQAKRYGVDLMVSGHTHNGQLAPANLITGMLFENDGGYLQKGSLHSFVSSGYGTWGPPLRMGSRSEVMVIDLQFGY</sequence>
<feature type="transmembrane region" description="Helical" evidence="1">
    <location>
        <begin position="6"/>
        <end position="23"/>
    </location>
</feature>
<keyword evidence="1" id="KW-0812">Transmembrane</keyword>
<dbReference type="Proteomes" id="UP001357223">
    <property type="component" value="Chromosome"/>
</dbReference>
<protein>
    <submittedName>
        <fullName evidence="3">Metallophosphoesterase</fullName>
    </submittedName>
</protein>
<keyword evidence="4" id="KW-1185">Reference proteome</keyword>
<accession>A0ABZ2C790</accession>
<dbReference type="InterPro" id="IPR051158">
    <property type="entry name" value="Metallophosphoesterase_sf"/>
</dbReference>
<evidence type="ECO:0000313" key="4">
    <source>
        <dbReference type="Proteomes" id="UP001357223"/>
    </source>
</evidence>
<dbReference type="InterPro" id="IPR029052">
    <property type="entry name" value="Metallo-depent_PP-like"/>
</dbReference>
<dbReference type="SUPFAM" id="SSF56300">
    <property type="entry name" value="Metallo-dependent phosphatases"/>
    <property type="match status" value="1"/>
</dbReference>
<feature type="domain" description="Calcineurin-like phosphoesterase" evidence="2">
    <location>
        <begin position="141"/>
        <end position="304"/>
    </location>
</feature>
<feature type="transmembrane region" description="Helical" evidence="1">
    <location>
        <begin position="100"/>
        <end position="121"/>
    </location>
</feature>
<keyword evidence="1" id="KW-1133">Transmembrane helix</keyword>
<proteinExistence type="predicted"/>
<evidence type="ECO:0000313" key="3">
    <source>
        <dbReference type="EMBL" id="WVX79138.1"/>
    </source>
</evidence>
<dbReference type="PANTHER" id="PTHR31302:SF0">
    <property type="entry name" value="TRANSMEMBRANE PROTEIN WITH METALLOPHOSPHOESTERASE DOMAIN"/>
    <property type="match status" value="1"/>
</dbReference>
<gene>
    <name evidence="3" type="ORF">R4Z09_17710</name>
</gene>
<evidence type="ECO:0000259" key="2">
    <source>
        <dbReference type="Pfam" id="PF00149"/>
    </source>
</evidence>
<dbReference type="EMBL" id="CP137640">
    <property type="protein sequence ID" value="WVX79138.1"/>
    <property type="molecule type" value="Genomic_DNA"/>
</dbReference>
<dbReference type="Gene3D" id="3.60.21.10">
    <property type="match status" value="1"/>
</dbReference>
<feature type="transmembrane region" description="Helical" evidence="1">
    <location>
        <begin position="43"/>
        <end position="65"/>
    </location>
</feature>
<feature type="transmembrane region" description="Helical" evidence="1">
    <location>
        <begin position="71"/>
        <end position="93"/>
    </location>
</feature>
<dbReference type="Pfam" id="PF00149">
    <property type="entry name" value="Metallophos"/>
    <property type="match status" value="1"/>
</dbReference>
<keyword evidence="1" id="KW-0472">Membrane</keyword>
<evidence type="ECO:0000256" key="1">
    <source>
        <dbReference type="SAM" id="Phobius"/>
    </source>
</evidence>
<dbReference type="RefSeq" id="WP_338448071.1">
    <property type="nucleotide sequence ID" value="NZ_CP137640.1"/>
</dbReference>
<dbReference type="PANTHER" id="PTHR31302">
    <property type="entry name" value="TRANSMEMBRANE PROTEIN WITH METALLOPHOSPHOESTERASE DOMAIN-RELATED"/>
    <property type="match status" value="1"/>
</dbReference>